<dbReference type="CDD" id="cd13578">
    <property type="entry name" value="PBP2_Bug27"/>
    <property type="match status" value="1"/>
</dbReference>
<dbReference type="PIRSF" id="PIRSF017082">
    <property type="entry name" value="YflP"/>
    <property type="match status" value="1"/>
</dbReference>
<dbReference type="SUPFAM" id="SSF53850">
    <property type="entry name" value="Periplasmic binding protein-like II"/>
    <property type="match status" value="1"/>
</dbReference>
<sequence>MSEVIIPRGEAHAPRASRRRRQAPALRLALACASAAAGLSVAGAHAAGDAYPSHAVRVIVPYVPGGASDIMARTIVTGAVADLGQTAVVENKPGGNAMIGSRQVARSDPDGYTLLVVDAAFTIGPSVQTDLPYDPVKDFAPVTMLATTSPILVVHPSVPVHSVKELIAYSKTGKLSYGTTGVGTNAHLAFAQMKLATGMDGIHVPYKGGNAQVNAVLSGEVSMALALPASIVPQVQAGKVRALAVASPKRLAVLPDVPTLQELGVPVVVQSFYGLVAPAGTPRAVIDKLHDASVRQLKSPEWAARLKELQFQPVGDTPAQFGQFISSEVQKWSGVVKRAGVKLE</sequence>
<dbReference type="Pfam" id="PF03401">
    <property type="entry name" value="TctC"/>
    <property type="match status" value="1"/>
</dbReference>
<dbReference type="PANTHER" id="PTHR42928:SF5">
    <property type="entry name" value="BLR1237 PROTEIN"/>
    <property type="match status" value="1"/>
</dbReference>
<proteinExistence type="inferred from homology"/>
<dbReference type="Proteomes" id="UP001501671">
    <property type="component" value="Unassembled WGS sequence"/>
</dbReference>
<feature type="signal peptide" evidence="2">
    <location>
        <begin position="1"/>
        <end position="46"/>
    </location>
</feature>
<feature type="chain" id="PRO_5046886848" evidence="2">
    <location>
        <begin position="47"/>
        <end position="344"/>
    </location>
</feature>
<name>A0ABP8GK09_9BURK</name>
<comment type="similarity">
    <text evidence="1">Belongs to the UPF0065 (bug) family.</text>
</comment>
<evidence type="ECO:0000313" key="3">
    <source>
        <dbReference type="EMBL" id="GAA4325812.1"/>
    </source>
</evidence>
<dbReference type="EMBL" id="BAABFO010000003">
    <property type="protein sequence ID" value="GAA4325812.1"/>
    <property type="molecule type" value="Genomic_DNA"/>
</dbReference>
<keyword evidence="4" id="KW-1185">Reference proteome</keyword>
<keyword evidence="2" id="KW-0732">Signal</keyword>
<dbReference type="PANTHER" id="PTHR42928">
    <property type="entry name" value="TRICARBOXYLATE-BINDING PROTEIN"/>
    <property type="match status" value="1"/>
</dbReference>
<comment type="caution">
    <text evidence="3">The sequence shown here is derived from an EMBL/GenBank/DDBJ whole genome shotgun (WGS) entry which is preliminary data.</text>
</comment>
<dbReference type="Gene3D" id="3.40.190.10">
    <property type="entry name" value="Periplasmic binding protein-like II"/>
    <property type="match status" value="1"/>
</dbReference>
<dbReference type="InterPro" id="IPR042100">
    <property type="entry name" value="Bug_dom1"/>
</dbReference>
<organism evidence="3 4">
    <name type="scientific">Pigmentiphaga soli</name>
    <dbReference type="NCBI Taxonomy" id="1007095"/>
    <lineage>
        <taxon>Bacteria</taxon>
        <taxon>Pseudomonadati</taxon>
        <taxon>Pseudomonadota</taxon>
        <taxon>Betaproteobacteria</taxon>
        <taxon>Burkholderiales</taxon>
        <taxon>Alcaligenaceae</taxon>
        <taxon>Pigmentiphaga</taxon>
    </lineage>
</organism>
<gene>
    <name evidence="3" type="ORF">GCM10023144_08530</name>
</gene>
<evidence type="ECO:0000313" key="4">
    <source>
        <dbReference type="Proteomes" id="UP001501671"/>
    </source>
</evidence>
<protein>
    <submittedName>
        <fullName evidence="3">Tripartite tricarboxylate transporter substrate binding protein BugE</fullName>
    </submittedName>
</protein>
<dbReference type="Gene3D" id="3.40.190.150">
    <property type="entry name" value="Bordetella uptake gene, domain 1"/>
    <property type="match status" value="1"/>
</dbReference>
<evidence type="ECO:0000256" key="1">
    <source>
        <dbReference type="ARBA" id="ARBA00006987"/>
    </source>
</evidence>
<reference evidence="4" key="1">
    <citation type="journal article" date="2019" name="Int. J. Syst. Evol. Microbiol.">
        <title>The Global Catalogue of Microorganisms (GCM) 10K type strain sequencing project: providing services to taxonomists for standard genome sequencing and annotation.</title>
        <authorList>
            <consortium name="The Broad Institute Genomics Platform"/>
            <consortium name="The Broad Institute Genome Sequencing Center for Infectious Disease"/>
            <person name="Wu L."/>
            <person name="Ma J."/>
        </authorList>
    </citation>
    <scope>NUCLEOTIDE SEQUENCE [LARGE SCALE GENOMIC DNA]</scope>
    <source>
        <strain evidence="4">JCM 17666</strain>
    </source>
</reference>
<accession>A0ABP8GK09</accession>
<evidence type="ECO:0000256" key="2">
    <source>
        <dbReference type="SAM" id="SignalP"/>
    </source>
</evidence>
<dbReference type="InterPro" id="IPR005064">
    <property type="entry name" value="BUG"/>
</dbReference>